<feature type="region of interest" description="Disordered" evidence="1">
    <location>
        <begin position="1"/>
        <end position="55"/>
    </location>
</feature>
<name>A0A098G366_9GAMM</name>
<dbReference type="KEGG" id="lfa:LFA_0476"/>
<feature type="compositionally biased region" description="Basic and acidic residues" evidence="1">
    <location>
        <begin position="30"/>
        <end position="42"/>
    </location>
</feature>
<reference evidence="3" key="1">
    <citation type="submission" date="2014-09" db="EMBL/GenBank/DDBJ databases">
        <authorList>
            <person name="Gomez-Valero L."/>
        </authorList>
    </citation>
    <scope>NUCLEOTIDE SEQUENCE [LARGE SCALE GENOMIC DNA]</scope>
    <source>
        <strain evidence="3">ATCC700992</strain>
    </source>
</reference>
<keyword evidence="3" id="KW-1185">Reference proteome</keyword>
<evidence type="ECO:0000313" key="3">
    <source>
        <dbReference type="Proteomes" id="UP000032430"/>
    </source>
</evidence>
<evidence type="ECO:0000313" key="2">
    <source>
        <dbReference type="EMBL" id="CEG55935.1"/>
    </source>
</evidence>
<evidence type="ECO:0000256" key="1">
    <source>
        <dbReference type="SAM" id="MobiDB-lite"/>
    </source>
</evidence>
<accession>A0A098G366</accession>
<dbReference type="Proteomes" id="UP000032430">
    <property type="component" value="Chromosome I"/>
</dbReference>
<protein>
    <submittedName>
        <fullName evidence="2">Uncharacterized protein</fullName>
    </submittedName>
</protein>
<feature type="compositionally biased region" description="Polar residues" evidence="1">
    <location>
        <begin position="9"/>
        <end position="27"/>
    </location>
</feature>
<gene>
    <name evidence="2" type="ORF">LFA_0476</name>
</gene>
<dbReference type="EMBL" id="LN614827">
    <property type="protein sequence ID" value="CEG55935.1"/>
    <property type="molecule type" value="Genomic_DNA"/>
</dbReference>
<dbReference type="HOGENOM" id="CLU_3026724_0_0_6"/>
<dbReference type="AlphaFoldDB" id="A0A098G366"/>
<sequence length="55" mass="6380">MVMKKSKRNNNQSGKKISPDKLSNISGGNRVHEGFDRMRPRDPQTIIDTLRNRRT</sequence>
<proteinExistence type="predicted"/>
<organism evidence="2 3">
    <name type="scientific">Legionella fallonii LLAP-10</name>
    <dbReference type="NCBI Taxonomy" id="1212491"/>
    <lineage>
        <taxon>Bacteria</taxon>
        <taxon>Pseudomonadati</taxon>
        <taxon>Pseudomonadota</taxon>
        <taxon>Gammaproteobacteria</taxon>
        <taxon>Legionellales</taxon>
        <taxon>Legionellaceae</taxon>
        <taxon>Legionella</taxon>
    </lineage>
</organism>